<reference evidence="7" key="2">
    <citation type="journal article" date="2014" name="ISME J.">
        <title>Microbial stratification in low pH oxic and suboxic macroscopic growths along an acid mine drainage.</title>
        <authorList>
            <person name="Mendez-Garcia C."/>
            <person name="Mesa V."/>
            <person name="Sprenger R.R."/>
            <person name="Richter M."/>
            <person name="Diez M.S."/>
            <person name="Solano J."/>
            <person name="Bargiela R."/>
            <person name="Golyshina O.V."/>
            <person name="Manteca A."/>
            <person name="Ramos J.L."/>
            <person name="Gallego J.R."/>
            <person name="Llorente I."/>
            <person name="Martins Dos Santos V.A."/>
            <person name="Jensen O.N."/>
            <person name="Pelaez A.I."/>
            <person name="Sanchez J."/>
            <person name="Ferrer M."/>
        </authorList>
    </citation>
    <scope>NUCLEOTIDE SEQUENCE</scope>
</reference>
<sequence>MSPSTPRVAIVGAVRTPLGKFGGALSRVPATTLGKVVCEEALRRASVRPDQVEEVIFGCGIQAGLGQNPARQVLIRSGIPPEVGAVTVNKVCGSGMKSIMLAASEIRAGDLALALAGGMESMSLAPFLLPSRARWGLRLGDASLVDAVQNDALLDAYDHQSMGMTGEAVAKRYSITRAEADAFAVESHRRAGQASASGRFDREIVPVPSPLPGGGPVARDEGPRPESTLESLGALRPAFVPGGVLTAGNSSQLSDGAAALVLAGEEAARNLGLRPLAWIRSYHVSGVPPPRVMEAPIPTVEGHLAKEHLTIGDVDLFEHNEAFSTASIAVQRALRVPEERFNVNGGAVALGHPIGCSGARITVTLLQEMLRRKAFRGLATLCMGGGNGTSLLLERAED</sequence>
<keyword evidence="2 7" id="KW-0808">Transferase</keyword>
<dbReference type="NCBIfam" id="TIGR01930">
    <property type="entry name" value="AcCoA-C-Actrans"/>
    <property type="match status" value="1"/>
</dbReference>
<evidence type="ECO:0000256" key="1">
    <source>
        <dbReference type="ARBA" id="ARBA00010982"/>
    </source>
</evidence>
<feature type="domain" description="Thiolase C-terminal" evidence="6">
    <location>
        <begin position="274"/>
        <end position="395"/>
    </location>
</feature>
<dbReference type="InterPro" id="IPR020617">
    <property type="entry name" value="Thiolase_C"/>
</dbReference>
<accession>T1ADR9</accession>
<dbReference type="InterPro" id="IPR002155">
    <property type="entry name" value="Thiolase"/>
</dbReference>
<dbReference type="PROSITE" id="PS00737">
    <property type="entry name" value="THIOLASE_2"/>
    <property type="match status" value="1"/>
</dbReference>
<dbReference type="Pfam" id="PF02803">
    <property type="entry name" value="Thiolase_C"/>
    <property type="match status" value="1"/>
</dbReference>
<comment type="similarity">
    <text evidence="1">Belongs to the thiolase-like superfamily. Thiolase family.</text>
</comment>
<dbReference type="Gene3D" id="3.40.47.10">
    <property type="match status" value="2"/>
</dbReference>
<dbReference type="PIRSF" id="PIRSF000429">
    <property type="entry name" value="Ac-CoA_Ac_transf"/>
    <property type="match status" value="1"/>
</dbReference>
<dbReference type="GO" id="GO:0003988">
    <property type="term" value="F:acetyl-CoA C-acyltransferase activity"/>
    <property type="evidence" value="ECO:0007669"/>
    <property type="project" value="UniProtKB-ARBA"/>
</dbReference>
<protein>
    <submittedName>
        <fullName evidence="7">Acetyl-CoA acetyltransferase</fullName>
    </submittedName>
</protein>
<dbReference type="PROSITE" id="PS00099">
    <property type="entry name" value="THIOLASE_3"/>
    <property type="match status" value="1"/>
</dbReference>
<evidence type="ECO:0000256" key="4">
    <source>
        <dbReference type="SAM" id="MobiDB-lite"/>
    </source>
</evidence>
<evidence type="ECO:0000259" key="6">
    <source>
        <dbReference type="Pfam" id="PF02803"/>
    </source>
</evidence>
<feature type="domain" description="Thiolase N-terminal" evidence="5">
    <location>
        <begin position="8"/>
        <end position="265"/>
    </location>
</feature>
<evidence type="ECO:0000313" key="7">
    <source>
        <dbReference type="EMBL" id="EQD54783.1"/>
    </source>
</evidence>
<dbReference type="InterPro" id="IPR020616">
    <property type="entry name" value="Thiolase_N"/>
</dbReference>
<dbReference type="AlphaFoldDB" id="T1ADR9"/>
<evidence type="ECO:0000259" key="5">
    <source>
        <dbReference type="Pfam" id="PF00108"/>
    </source>
</evidence>
<keyword evidence="3" id="KW-0012">Acyltransferase</keyword>
<evidence type="ECO:0000256" key="3">
    <source>
        <dbReference type="ARBA" id="ARBA00023315"/>
    </source>
</evidence>
<reference evidence="7" key="1">
    <citation type="submission" date="2013-08" db="EMBL/GenBank/DDBJ databases">
        <authorList>
            <person name="Mendez C."/>
            <person name="Richter M."/>
            <person name="Ferrer M."/>
            <person name="Sanchez J."/>
        </authorList>
    </citation>
    <scope>NUCLEOTIDE SEQUENCE</scope>
</reference>
<feature type="region of interest" description="Disordered" evidence="4">
    <location>
        <begin position="203"/>
        <end position="228"/>
    </location>
</feature>
<evidence type="ECO:0000256" key="2">
    <source>
        <dbReference type="ARBA" id="ARBA00022679"/>
    </source>
</evidence>
<organism evidence="7">
    <name type="scientific">mine drainage metagenome</name>
    <dbReference type="NCBI Taxonomy" id="410659"/>
    <lineage>
        <taxon>unclassified sequences</taxon>
        <taxon>metagenomes</taxon>
        <taxon>ecological metagenomes</taxon>
    </lineage>
</organism>
<dbReference type="PANTHER" id="PTHR18919">
    <property type="entry name" value="ACETYL-COA C-ACYLTRANSFERASE"/>
    <property type="match status" value="1"/>
</dbReference>
<dbReference type="InterPro" id="IPR020610">
    <property type="entry name" value="Thiolase_AS"/>
</dbReference>
<dbReference type="CDD" id="cd00751">
    <property type="entry name" value="thiolase"/>
    <property type="match status" value="1"/>
</dbReference>
<dbReference type="InterPro" id="IPR016039">
    <property type="entry name" value="Thiolase-like"/>
</dbReference>
<dbReference type="FunFam" id="3.40.47.10:FF:000010">
    <property type="entry name" value="Acetyl-CoA acetyltransferase (Thiolase)"/>
    <property type="match status" value="1"/>
</dbReference>
<dbReference type="PANTHER" id="PTHR18919:SF107">
    <property type="entry name" value="ACETYL-COA ACETYLTRANSFERASE, CYTOSOLIC"/>
    <property type="match status" value="1"/>
</dbReference>
<dbReference type="InterPro" id="IPR020613">
    <property type="entry name" value="Thiolase_CS"/>
</dbReference>
<proteinExistence type="inferred from homology"/>
<comment type="caution">
    <text evidence="7">The sequence shown here is derived from an EMBL/GenBank/DDBJ whole genome shotgun (WGS) entry which is preliminary data.</text>
</comment>
<dbReference type="InterPro" id="IPR020615">
    <property type="entry name" value="Thiolase_acyl_enz_int_AS"/>
</dbReference>
<dbReference type="Pfam" id="PF00108">
    <property type="entry name" value="Thiolase_N"/>
    <property type="match status" value="1"/>
</dbReference>
<dbReference type="EMBL" id="AUZY01006307">
    <property type="protein sequence ID" value="EQD54783.1"/>
    <property type="molecule type" value="Genomic_DNA"/>
</dbReference>
<dbReference type="SUPFAM" id="SSF53901">
    <property type="entry name" value="Thiolase-like"/>
    <property type="match status" value="2"/>
</dbReference>
<name>T1ADR9_9ZZZZ</name>
<dbReference type="PROSITE" id="PS00098">
    <property type="entry name" value="THIOLASE_1"/>
    <property type="match status" value="1"/>
</dbReference>
<gene>
    <name evidence="7" type="ORF">B1B_09511</name>
</gene>